<dbReference type="GO" id="GO:0005524">
    <property type="term" value="F:ATP binding"/>
    <property type="evidence" value="ECO:0007669"/>
    <property type="project" value="InterPro"/>
</dbReference>
<keyword evidence="1 4" id="KW-0808">Transferase</keyword>
<dbReference type="GO" id="GO:0019205">
    <property type="term" value="F:nucleobase-containing compound kinase activity"/>
    <property type="evidence" value="ECO:0007669"/>
    <property type="project" value="InterPro"/>
</dbReference>
<dbReference type="GO" id="GO:0006139">
    <property type="term" value="P:nucleobase-containing compound metabolic process"/>
    <property type="evidence" value="ECO:0007669"/>
    <property type="project" value="InterPro"/>
</dbReference>
<dbReference type="SUPFAM" id="SSF52540">
    <property type="entry name" value="P-loop containing nucleoside triphosphate hydrolases"/>
    <property type="match status" value="1"/>
</dbReference>
<dbReference type="CDD" id="cd01428">
    <property type="entry name" value="ADK"/>
    <property type="match status" value="1"/>
</dbReference>
<evidence type="ECO:0000256" key="4">
    <source>
        <dbReference type="RuleBase" id="RU003330"/>
    </source>
</evidence>
<dbReference type="InterPro" id="IPR027417">
    <property type="entry name" value="P-loop_NTPase"/>
</dbReference>
<comment type="caution">
    <text evidence="5">The sequence shown here is derived from an EMBL/GenBank/DDBJ whole genome shotgun (WGS) entry which is preliminary data.</text>
</comment>
<dbReference type="PANTHER" id="PTHR23359">
    <property type="entry name" value="NUCLEOTIDE KINASE"/>
    <property type="match status" value="1"/>
</dbReference>
<keyword evidence="2" id="KW-0547">Nucleotide-binding</keyword>
<dbReference type="AlphaFoldDB" id="A0AAN7UQP3"/>
<evidence type="ECO:0000313" key="5">
    <source>
        <dbReference type="EMBL" id="KAK5633913.1"/>
    </source>
</evidence>
<dbReference type="Pfam" id="PF00406">
    <property type="entry name" value="ADK"/>
    <property type="match status" value="1"/>
</dbReference>
<dbReference type="Gene3D" id="3.40.50.300">
    <property type="entry name" value="P-loop containing nucleotide triphosphate hydrolases"/>
    <property type="match status" value="1"/>
</dbReference>
<keyword evidence="6" id="KW-1185">Reference proteome</keyword>
<reference evidence="5 6" key="1">
    <citation type="submission" date="2023-10" db="EMBL/GenBank/DDBJ databases">
        <title>Draft genome sequence of Xylaria bambusicola isolate GMP-LS, the root and basal stem rot pathogen of sugarcane in Indonesia.</title>
        <authorList>
            <person name="Selvaraj P."/>
            <person name="Muralishankar V."/>
            <person name="Muruganantham S."/>
            <person name="Sp S."/>
            <person name="Haryani S."/>
            <person name="Lau K.J.X."/>
            <person name="Naqvi N.I."/>
        </authorList>
    </citation>
    <scope>NUCLEOTIDE SEQUENCE [LARGE SCALE GENOMIC DNA]</scope>
    <source>
        <strain evidence="5">GMP-LS</strain>
    </source>
</reference>
<sequence length="252" mass="28367">MATDLYNMISRLALKSFNTPKETPFETPSEQTNEENRLPLIIFILGAPGAGKGTHSKRLRRDFQPLTHLSYGDVLRYHASIPASWVSTFPRRGGGVDGNPVLPAADEVRLLRETIESGVPRCQNMRLIDGFPRTKAHMEAWAEAQMPQAVCALYLHCDIEVLVRRVRHRAESSGRPDDADDAKARERVEINVSESEDMLRARREAGIPIVDIDADRDPDTVYSDISRHIEVSTFAICMIDSWGATEEMRFGY</sequence>
<evidence type="ECO:0000256" key="2">
    <source>
        <dbReference type="ARBA" id="ARBA00022741"/>
    </source>
</evidence>
<accession>A0AAN7UQP3</accession>
<evidence type="ECO:0000256" key="3">
    <source>
        <dbReference type="ARBA" id="ARBA00022777"/>
    </source>
</evidence>
<name>A0AAN7UQP3_9PEZI</name>
<dbReference type="EMBL" id="JAWHQM010000037">
    <property type="protein sequence ID" value="KAK5633913.1"/>
    <property type="molecule type" value="Genomic_DNA"/>
</dbReference>
<gene>
    <name evidence="5" type="ORF">RRF57_009627</name>
</gene>
<dbReference type="InterPro" id="IPR000850">
    <property type="entry name" value="Adenylat/UMP-CMP_kin"/>
</dbReference>
<organism evidence="5 6">
    <name type="scientific">Xylaria bambusicola</name>
    <dbReference type="NCBI Taxonomy" id="326684"/>
    <lineage>
        <taxon>Eukaryota</taxon>
        <taxon>Fungi</taxon>
        <taxon>Dikarya</taxon>
        <taxon>Ascomycota</taxon>
        <taxon>Pezizomycotina</taxon>
        <taxon>Sordariomycetes</taxon>
        <taxon>Xylariomycetidae</taxon>
        <taxon>Xylariales</taxon>
        <taxon>Xylariaceae</taxon>
        <taxon>Xylaria</taxon>
    </lineage>
</organism>
<keyword evidence="3 4" id="KW-0418">Kinase</keyword>
<evidence type="ECO:0000256" key="1">
    <source>
        <dbReference type="ARBA" id="ARBA00022679"/>
    </source>
</evidence>
<evidence type="ECO:0000313" key="6">
    <source>
        <dbReference type="Proteomes" id="UP001305414"/>
    </source>
</evidence>
<comment type="similarity">
    <text evidence="4">Belongs to the adenylate kinase family.</text>
</comment>
<proteinExistence type="inferred from homology"/>
<protein>
    <submittedName>
        <fullName evidence="5">Uncharacterized protein</fullName>
    </submittedName>
</protein>
<dbReference type="Proteomes" id="UP001305414">
    <property type="component" value="Unassembled WGS sequence"/>
</dbReference>
<dbReference type="PRINTS" id="PR00094">
    <property type="entry name" value="ADENYLTKNASE"/>
</dbReference>